<keyword evidence="2" id="KW-1185">Reference proteome</keyword>
<proteinExistence type="predicted"/>
<gene>
    <name evidence="1" type="ORF">K450DRAFT_291109</name>
</gene>
<dbReference type="Proteomes" id="UP001206595">
    <property type="component" value="Unassembled WGS sequence"/>
</dbReference>
<sequence>MLLKCIRESLEGASRRRAISLDLQMSEINSNHQQFSPRLAEVFFTCRYYTAPSIHPAYYNQNQDNSIGHQLKVVMGCLLLGRSCINSPLYNLPQKTHLRLLSYYMDRCTEQIDQLMQLDSPPLTLSLSLLTLAVTHVNLMDARKGWLLMATARAYLHNHMDDYFDAIMDKTGPTNPELETYKLMLLLCGKADVNISYLVQNGPAQSIFSFDEMLLVPKPVIGDNPLHHAIVKQSFLFDLMARRSNSRIDSSIQCSNSIRTAKWKAITQTNSDFTAWYIGLPSELKIGDKPFDIVNMEIPEDLDTSIACLQLTYYSEWVWVYGNVYNPDTSSNPSKDEATFLESTHMIFLASLSMVKVSEFLHKVEMCKIEYHRLLFACEPLLYLAKSTDSHIAYESEKALKKAVSILKSLLQHNLFSPICKVHQENGNSIAFGQRLIGRLNALFSEYNMQF</sequence>
<accession>A0AAD5EG09</accession>
<protein>
    <recommendedName>
        <fullName evidence="3">Transcription factor domain-containing protein</fullName>
    </recommendedName>
</protein>
<dbReference type="GeneID" id="75918918"/>
<reference evidence="1" key="2">
    <citation type="journal article" date="2022" name="Proc. Natl. Acad. Sci. U.S.A.">
        <title>Diploid-dominant life cycles characterize the early evolution of Fungi.</title>
        <authorList>
            <person name="Amses K.R."/>
            <person name="Simmons D.R."/>
            <person name="Longcore J.E."/>
            <person name="Mondo S.J."/>
            <person name="Seto K."/>
            <person name="Jeronimo G.H."/>
            <person name="Bonds A.E."/>
            <person name="Quandt C.A."/>
            <person name="Davis W.J."/>
            <person name="Chang Y."/>
            <person name="Federici B.A."/>
            <person name="Kuo A."/>
            <person name="LaButti K."/>
            <person name="Pangilinan J."/>
            <person name="Andreopoulos W."/>
            <person name="Tritt A."/>
            <person name="Riley R."/>
            <person name="Hundley H."/>
            <person name="Johnson J."/>
            <person name="Lipzen A."/>
            <person name="Barry K."/>
            <person name="Lang B.F."/>
            <person name="Cuomo C.A."/>
            <person name="Buchler N.E."/>
            <person name="Grigoriev I.V."/>
            <person name="Spatafora J.W."/>
            <person name="Stajich J.E."/>
            <person name="James T.Y."/>
        </authorList>
    </citation>
    <scope>NUCLEOTIDE SEQUENCE</scope>
    <source>
        <strain evidence="1">AG</strain>
    </source>
</reference>
<name>A0AAD5EG09_UMBRA</name>
<dbReference type="RefSeq" id="XP_051448047.1">
    <property type="nucleotide sequence ID" value="XM_051593576.1"/>
</dbReference>
<organism evidence="1 2">
    <name type="scientific">Umbelopsis ramanniana AG</name>
    <dbReference type="NCBI Taxonomy" id="1314678"/>
    <lineage>
        <taxon>Eukaryota</taxon>
        <taxon>Fungi</taxon>
        <taxon>Fungi incertae sedis</taxon>
        <taxon>Mucoromycota</taxon>
        <taxon>Mucoromycotina</taxon>
        <taxon>Umbelopsidomycetes</taxon>
        <taxon>Umbelopsidales</taxon>
        <taxon>Umbelopsidaceae</taxon>
        <taxon>Umbelopsis</taxon>
    </lineage>
</organism>
<dbReference type="AlphaFoldDB" id="A0AAD5EG09"/>
<evidence type="ECO:0000313" key="2">
    <source>
        <dbReference type="Proteomes" id="UP001206595"/>
    </source>
</evidence>
<comment type="caution">
    <text evidence="1">The sequence shown here is derived from an EMBL/GenBank/DDBJ whole genome shotgun (WGS) entry which is preliminary data.</text>
</comment>
<evidence type="ECO:0008006" key="3">
    <source>
        <dbReference type="Google" id="ProtNLM"/>
    </source>
</evidence>
<reference evidence="1" key="1">
    <citation type="submission" date="2021-06" db="EMBL/GenBank/DDBJ databases">
        <authorList>
            <consortium name="DOE Joint Genome Institute"/>
            <person name="Mondo S.J."/>
            <person name="Amses K.R."/>
            <person name="Simmons D.R."/>
            <person name="Longcore J.E."/>
            <person name="Seto K."/>
            <person name="Alves G.H."/>
            <person name="Bonds A.E."/>
            <person name="Quandt C.A."/>
            <person name="Davis W.J."/>
            <person name="Chang Y."/>
            <person name="Letcher P.M."/>
            <person name="Powell M.J."/>
            <person name="Kuo A."/>
            <person name="Labutti K."/>
            <person name="Pangilinan J."/>
            <person name="Andreopoulos W."/>
            <person name="Tritt A."/>
            <person name="Riley R."/>
            <person name="Hundley H."/>
            <person name="Johnson J."/>
            <person name="Lipzen A."/>
            <person name="Barry K."/>
            <person name="Berbee M.L."/>
            <person name="Buchler N.E."/>
            <person name="Grigoriev I.V."/>
            <person name="Spatafora J.W."/>
            <person name="Stajich J.E."/>
            <person name="James T.Y."/>
        </authorList>
    </citation>
    <scope>NUCLEOTIDE SEQUENCE</scope>
    <source>
        <strain evidence="1">AG</strain>
    </source>
</reference>
<evidence type="ECO:0000313" key="1">
    <source>
        <dbReference type="EMBL" id="KAI8583043.1"/>
    </source>
</evidence>
<dbReference type="EMBL" id="MU620897">
    <property type="protein sequence ID" value="KAI8583043.1"/>
    <property type="molecule type" value="Genomic_DNA"/>
</dbReference>